<keyword evidence="9" id="KW-1185">Reference proteome</keyword>
<dbReference type="Gene3D" id="3.30.1490.190">
    <property type="match status" value="1"/>
</dbReference>
<dbReference type="InterPro" id="IPR036390">
    <property type="entry name" value="WH_DNA-bd_sf"/>
</dbReference>
<dbReference type="Proteomes" id="UP001216674">
    <property type="component" value="Unassembled WGS sequence"/>
</dbReference>
<dbReference type="RefSeq" id="WP_276264230.1">
    <property type="nucleotide sequence ID" value="NZ_JARJLM010000124.1"/>
</dbReference>
<comment type="subcellular location">
    <subcellularLocation>
        <location evidence="7">Cytoplasm</location>
    </subcellularLocation>
</comment>
<dbReference type="EMBL" id="JARJLM010000124">
    <property type="protein sequence ID" value="MDF3832681.1"/>
    <property type="molecule type" value="Genomic_DNA"/>
</dbReference>
<keyword evidence="2 7" id="KW-0678">Repressor</keyword>
<evidence type="ECO:0000256" key="6">
    <source>
        <dbReference type="ARBA" id="ARBA00023163"/>
    </source>
</evidence>
<keyword evidence="3 7" id="KW-0862">Zinc</keyword>
<dbReference type="Gene3D" id="1.10.10.10">
    <property type="entry name" value="Winged helix-like DNA-binding domain superfamily/Winged helix DNA-binding domain"/>
    <property type="match status" value="1"/>
</dbReference>
<comment type="similarity">
    <text evidence="1 7">Belongs to the Fur family.</text>
</comment>
<comment type="caution">
    <text evidence="8">The sequence shown here is derived from an EMBL/GenBank/DDBJ whole genome shotgun (WGS) entry which is preliminary data.</text>
</comment>
<accession>A0ABT6AJB0</accession>
<dbReference type="InterPro" id="IPR036388">
    <property type="entry name" value="WH-like_DNA-bd_sf"/>
</dbReference>
<evidence type="ECO:0000256" key="7">
    <source>
        <dbReference type="RuleBase" id="RU364037"/>
    </source>
</evidence>
<dbReference type="CDD" id="cd07153">
    <property type="entry name" value="Fur_like"/>
    <property type="match status" value="1"/>
</dbReference>
<dbReference type="SUPFAM" id="SSF46785">
    <property type="entry name" value="Winged helix' DNA-binding domain"/>
    <property type="match status" value="1"/>
</dbReference>
<evidence type="ECO:0000256" key="4">
    <source>
        <dbReference type="ARBA" id="ARBA00023015"/>
    </source>
</evidence>
<evidence type="ECO:0000256" key="2">
    <source>
        <dbReference type="ARBA" id="ARBA00022491"/>
    </source>
</evidence>
<evidence type="ECO:0000313" key="9">
    <source>
        <dbReference type="Proteomes" id="UP001216674"/>
    </source>
</evidence>
<sequence>MERMTRQREAVLGALSDAARPLSPAEILAAAQGGVPSLGLSTVYRNIRALVEEGMLSAVELPGQPDRYEVVAVPGTVVHRHYFQCLSCDRVFPLEGCPGHLDEITPPGFVVEQHELTLRGRCAACAKAAGKRAAPAARAGAARRAEG</sequence>
<dbReference type="PANTHER" id="PTHR33202">
    <property type="entry name" value="ZINC UPTAKE REGULATION PROTEIN"/>
    <property type="match status" value="1"/>
</dbReference>
<protein>
    <recommendedName>
        <fullName evidence="7">Ferric uptake regulation protein</fullName>
    </recommendedName>
</protein>
<evidence type="ECO:0000256" key="1">
    <source>
        <dbReference type="ARBA" id="ARBA00007957"/>
    </source>
</evidence>
<organism evidence="8 9">
    <name type="scientific">Cupriavidus basilensis</name>
    <dbReference type="NCBI Taxonomy" id="68895"/>
    <lineage>
        <taxon>Bacteria</taxon>
        <taxon>Pseudomonadati</taxon>
        <taxon>Pseudomonadota</taxon>
        <taxon>Betaproteobacteria</taxon>
        <taxon>Burkholderiales</taxon>
        <taxon>Burkholderiaceae</taxon>
        <taxon>Cupriavidus</taxon>
    </lineage>
</organism>
<name>A0ABT6AJB0_9BURK</name>
<evidence type="ECO:0000256" key="5">
    <source>
        <dbReference type="ARBA" id="ARBA00023125"/>
    </source>
</evidence>
<proteinExistence type="inferred from homology"/>
<evidence type="ECO:0000313" key="8">
    <source>
        <dbReference type="EMBL" id="MDF3832681.1"/>
    </source>
</evidence>
<keyword evidence="7" id="KW-0408">Iron</keyword>
<dbReference type="InterPro" id="IPR043135">
    <property type="entry name" value="Fur_C"/>
</dbReference>
<evidence type="ECO:0000256" key="3">
    <source>
        <dbReference type="ARBA" id="ARBA00022833"/>
    </source>
</evidence>
<keyword evidence="4 7" id="KW-0805">Transcription regulation</keyword>
<dbReference type="Pfam" id="PF01475">
    <property type="entry name" value="FUR"/>
    <property type="match status" value="1"/>
</dbReference>
<gene>
    <name evidence="7" type="primary">fur</name>
    <name evidence="8" type="ORF">P3W85_06935</name>
</gene>
<keyword evidence="5 7" id="KW-0238">DNA-binding</keyword>
<keyword evidence="6 7" id="KW-0804">Transcription</keyword>
<keyword evidence="7" id="KW-0479">Metal-binding</keyword>
<keyword evidence="7" id="KW-0963">Cytoplasm</keyword>
<reference evidence="8 9" key="1">
    <citation type="submission" date="2023-03" db="EMBL/GenBank/DDBJ databases">
        <title>Draft assemblies of triclosan tolerant bacteria isolated from returned activated sludge.</title>
        <authorList>
            <person name="Van Hamelsveld S."/>
        </authorList>
    </citation>
    <scope>NUCLEOTIDE SEQUENCE [LARGE SCALE GENOMIC DNA]</scope>
    <source>
        <strain evidence="8 9">GW210010_S58</strain>
    </source>
</reference>
<dbReference type="InterPro" id="IPR002481">
    <property type="entry name" value="FUR"/>
</dbReference>
<comment type="subunit">
    <text evidence="7">Homodimer.</text>
</comment>
<dbReference type="PANTHER" id="PTHR33202:SF22">
    <property type="entry name" value="HYDROGEN PEROXIDE SENSITIVE REPRESSOR"/>
    <property type="match status" value="1"/>
</dbReference>